<evidence type="ECO:0000313" key="3">
    <source>
        <dbReference type="Proteomes" id="UP000521943"/>
    </source>
</evidence>
<feature type="compositionally biased region" description="Gly residues" evidence="1">
    <location>
        <begin position="704"/>
        <end position="719"/>
    </location>
</feature>
<reference evidence="2 3" key="1">
    <citation type="submission" date="2020-07" db="EMBL/GenBank/DDBJ databases">
        <title>Comparative genomics of pyrophilous fungi reveals a link between fire events and developmental genes.</title>
        <authorList>
            <consortium name="DOE Joint Genome Institute"/>
            <person name="Steindorff A.S."/>
            <person name="Carver A."/>
            <person name="Calhoun S."/>
            <person name="Stillman K."/>
            <person name="Liu H."/>
            <person name="Lipzen A."/>
            <person name="Pangilinan J."/>
            <person name="Labutti K."/>
            <person name="Bruns T.D."/>
            <person name="Grigoriev I.V."/>
        </authorList>
    </citation>
    <scope>NUCLEOTIDE SEQUENCE [LARGE SCALE GENOMIC DNA]</scope>
    <source>
        <strain evidence="2 3">CBS 144469</strain>
    </source>
</reference>
<feature type="compositionally biased region" description="Gly residues" evidence="1">
    <location>
        <begin position="731"/>
        <end position="741"/>
    </location>
</feature>
<keyword evidence="3" id="KW-1185">Reference proteome</keyword>
<dbReference type="OrthoDB" id="3043705at2759"/>
<feature type="compositionally biased region" description="Acidic residues" evidence="1">
    <location>
        <begin position="620"/>
        <end position="629"/>
    </location>
</feature>
<gene>
    <name evidence="2" type="ORF">DFP72DRAFT_174551</name>
</gene>
<name>A0A8H6I605_9AGAR</name>
<dbReference type="EMBL" id="JACGCI010000018">
    <property type="protein sequence ID" value="KAF6758527.1"/>
    <property type="molecule type" value="Genomic_DNA"/>
</dbReference>
<evidence type="ECO:0008006" key="4">
    <source>
        <dbReference type="Google" id="ProtNLM"/>
    </source>
</evidence>
<comment type="caution">
    <text evidence="2">The sequence shown here is derived from an EMBL/GenBank/DDBJ whole genome shotgun (WGS) entry which is preliminary data.</text>
</comment>
<dbReference type="Proteomes" id="UP000521943">
    <property type="component" value="Unassembled WGS sequence"/>
</dbReference>
<evidence type="ECO:0000256" key="1">
    <source>
        <dbReference type="SAM" id="MobiDB-lite"/>
    </source>
</evidence>
<protein>
    <recommendedName>
        <fullName evidence="4">F-box domain-containing protein</fullName>
    </recommendedName>
</protein>
<accession>A0A8H6I605</accession>
<dbReference type="AlphaFoldDB" id="A0A8H6I605"/>
<organism evidence="2 3">
    <name type="scientific">Ephemerocybe angulata</name>
    <dbReference type="NCBI Taxonomy" id="980116"/>
    <lineage>
        <taxon>Eukaryota</taxon>
        <taxon>Fungi</taxon>
        <taxon>Dikarya</taxon>
        <taxon>Basidiomycota</taxon>
        <taxon>Agaricomycotina</taxon>
        <taxon>Agaricomycetes</taxon>
        <taxon>Agaricomycetidae</taxon>
        <taxon>Agaricales</taxon>
        <taxon>Agaricineae</taxon>
        <taxon>Psathyrellaceae</taxon>
        <taxon>Ephemerocybe</taxon>
    </lineage>
</organism>
<proteinExistence type="predicted"/>
<feature type="region of interest" description="Disordered" evidence="1">
    <location>
        <begin position="517"/>
        <end position="536"/>
    </location>
</feature>
<feature type="compositionally biased region" description="Acidic residues" evidence="1">
    <location>
        <begin position="594"/>
        <end position="609"/>
    </location>
</feature>
<feature type="region of interest" description="Disordered" evidence="1">
    <location>
        <begin position="693"/>
        <end position="741"/>
    </location>
</feature>
<evidence type="ECO:0000313" key="2">
    <source>
        <dbReference type="EMBL" id="KAF6758527.1"/>
    </source>
</evidence>
<feature type="region of interest" description="Disordered" evidence="1">
    <location>
        <begin position="592"/>
        <end position="633"/>
    </location>
</feature>
<sequence length="741" mass="83109">MSSDPESVLDRVPTEVLQKVFHTFVSLDTKGIRGGIDDLKRRQRPVLLSHTCREWRNLALSDPFLWADVQIHGVSELYFSFLARSHPVPFDLTIRSPPTIGGRTNTSEILVDFLRQKVLTVSEGNLDRIKSLHIHLNGDFGDFGDDDDTVSRLLRTIIQRRTLPLLQLLHIHVDQDFLDAQHNLHPPFLNLPPSLATIHLINFCSSCIPGQEALTTLELRNRVPRLSIRAFQRILRSFPFLESLVIGESLQLQAVTEERTQDIFEPVHTPRLKRLALASKYITPSTTHWIQEQTHLEACRLGCPCIFRSFVAENLEYLEIFNIEKPDLTHVLPFINTLANHAPPERPRLRLFLNGTMAHPESHSLIRRLPRKIHLHLLLQGFWSSAGGHTFLDEFLEANIYLPQGPFYDGVAAGFEASGGYLRHPTLASGVVRLENGAAASKYGLNGITSIPIEPLLNHQYWGEIGYEAVEYRESSSHWKEPIVPIPIVPVYYDSDSSDYPNYWTRGSTAAHQSYFGQFHDTHGPEGSDSDVEEDVDDYQDYHGHDALSHSDGEEYPGDIHEGGAAVGTGYLEIVEGDEDEDEADYDVHYEESGIAEDLLEPTYEDDYGSESGDIQNEPEYGDPEEYGDDGSHSGVHEEVDVVDEEEHLTVEADYSVFEDPGIAEDVLQSIFDEGIPEDEVVYVEEEIAEDIDPVFDGYAGDSDYGGGDYDDGGYGSDGAGDYDYDDGGYSDYGGGYSDYD</sequence>